<gene>
    <name evidence="4" type="ORF">HNQ80_001047</name>
</gene>
<evidence type="ECO:0000313" key="5">
    <source>
        <dbReference type="Proteomes" id="UP000579281"/>
    </source>
</evidence>
<keyword evidence="5" id="KW-1185">Reference proteome</keyword>
<name>A0A841KVK9_9FIRM</name>
<evidence type="ECO:0000256" key="1">
    <source>
        <dbReference type="ARBA" id="ARBA00008005"/>
    </source>
</evidence>
<evidence type="ECO:0008006" key="6">
    <source>
        <dbReference type="Google" id="ProtNLM"/>
    </source>
</evidence>
<feature type="domain" description="Tail sheath protein subtilisin-like" evidence="2">
    <location>
        <begin position="85"/>
        <end position="226"/>
    </location>
</feature>
<sequence>MPIGLPKIEIVFKQKAVSAVQRSAKGIVVLILKDDTGSFDLKEYKAISEIVAEDWTASNLKYINDAFLGTSAKVIAVSVPTTTTDLIADAVGKLANKKFNWICAPGGSATEQQALTTWVKGQNTNNGKTYKALVFNATVTDDMHIVNFTNTNVKPKGADEITGDKYLARLAGIFAGLPMTMSATYYVLQDLESVTEPEDVEAAINDGELVLINDEEEVKIARAVNSLVTLTTDRTEDMKKIIIVESMDMILEDIRSTFKEFYVGKYKNNYDNQVLFISAINSYFKTLAGEDILDINYSNKAFVDIETQRNAWLSIGKVEAETWDELTVKNNTFRSNVYLGGNIKILDAMEDLKFNITML</sequence>
<dbReference type="Pfam" id="PF17482">
    <property type="entry name" value="Phage_sheath_1C"/>
    <property type="match status" value="1"/>
</dbReference>
<dbReference type="Proteomes" id="UP000579281">
    <property type="component" value="Unassembled WGS sequence"/>
</dbReference>
<evidence type="ECO:0000259" key="2">
    <source>
        <dbReference type="Pfam" id="PF04984"/>
    </source>
</evidence>
<proteinExistence type="inferred from homology"/>
<dbReference type="RefSeq" id="WP_207726861.1">
    <property type="nucleotide sequence ID" value="NZ_JACHEN010000004.1"/>
</dbReference>
<dbReference type="Pfam" id="PF04984">
    <property type="entry name" value="Phage_sheath_1"/>
    <property type="match status" value="1"/>
</dbReference>
<feature type="domain" description="Tail sheath protein C-terminal" evidence="3">
    <location>
        <begin position="234"/>
        <end position="357"/>
    </location>
</feature>
<evidence type="ECO:0000259" key="3">
    <source>
        <dbReference type="Pfam" id="PF17482"/>
    </source>
</evidence>
<evidence type="ECO:0000313" key="4">
    <source>
        <dbReference type="EMBL" id="MBB6214962.1"/>
    </source>
</evidence>
<accession>A0A841KVK9</accession>
<dbReference type="EMBL" id="JACHEN010000004">
    <property type="protein sequence ID" value="MBB6214962.1"/>
    <property type="molecule type" value="Genomic_DNA"/>
</dbReference>
<dbReference type="InterPro" id="IPR020287">
    <property type="entry name" value="Tail_sheath_C"/>
</dbReference>
<organism evidence="4 5">
    <name type="scientific">Anaerosolibacter carboniphilus</name>
    <dbReference type="NCBI Taxonomy" id="1417629"/>
    <lineage>
        <taxon>Bacteria</taxon>
        <taxon>Bacillati</taxon>
        <taxon>Bacillota</taxon>
        <taxon>Clostridia</taxon>
        <taxon>Peptostreptococcales</taxon>
        <taxon>Thermotaleaceae</taxon>
        <taxon>Anaerosolibacter</taxon>
    </lineage>
</organism>
<comment type="similarity">
    <text evidence="1">Belongs to the myoviridae tail sheath protein family.</text>
</comment>
<dbReference type="AlphaFoldDB" id="A0A841KVK9"/>
<comment type="caution">
    <text evidence="4">The sequence shown here is derived from an EMBL/GenBank/DDBJ whole genome shotgun (WGS) entry which is preliminary data.</text>
</comment>
<dbReference type="InterPro" id="IPR035089">
    <property type="entry name" value="Phage_sheath_subtilisin"/>
</dbReference>
<reference evidence="4 5" key="1">
    <citation type="submission" date="2020-08" db="EMBL/GenBank/DDBJ databases">
        <title>Genomic Encyclopedia of Type Strains, Phase IV (KMG-IV): sequencing the most valuable type-strain genomes for metagenomic binning, comparative biology and taxonomic classification.</title>
        <authorList>
            <person name="Goeker M."/>
        </authorList>
    </citation>
    <scope>NUCLEOTIDE SEQUENCE [LARGE SCALE GENOMIC DNA]</scope>
    <source>
        <strain evidence="4 5">DSM 103526</strain>
    </source>
</reference>
<protein>
    <recommendedName>
        <fullName evidence="6">Phage tail sheath protein</fullName>
    </recommendedName>
</protein>
<dbReference type="Gene3D" id="3.30.1370.220">
    <property type="match status" value="1"/>
</dbReference>
<dbReference type="Gene3D" id="3.40.50.11790">
    <property type="match status" value="1"/>
</dbReference>